<accession>A0A448X395</accession>
<reference evidence="1" key="1">
    <citation type="submission" date="2018-11" db="EMBL/GenBank/DDBJ databases">
        <authorList>
            <consortium name="Pathogen Informatics"/>
        </authorList>
    </citation>
    <scope>NUCLEOTIDE SEQUENCE</scope>
</reference>
<sequence length="79" mass="8875">MMVRVHNTLSHSPRTILSFGQMTGIDDVVVTGRQTASFSITLFDCTSIRLPKHTFFSTGLKGQQQSTVLTAVWRRVQLH</sequence>
<keyword evidence="2" id="KW-1185">Reference proteome</keyword>
<dbReference type="AlphaFoldDB" id="A0A448X395"/>
<name>A0A448X395_9PLAT</name>
<comment type="caution">
    <text evidence="1">The sequence shown here is derived from an EMBL/GenBank/DDBJ whole genome shotgun (WGS) entry which is preliminary data.</text>
</comment>
<evidence type="ECO:0000313" key="2">
    <source>
        <dbReference type="Proteomes" id="UP000784294"/>
    </source>
</evidence>
<evidence type="ECO:0000313" key="1">
    <source>
        <dbReference type="EMBL" id="VEL26864.1"/>
    </source>
</evidence>
<proteinExistence type="predicted"/>
<organism evidence="1 2">
    <name type="scientific">Protopolystoma xenopodis</name>
    <dbReference type="NCBI Taxonomy" id="117903"/>
    <lineage>
        <taxon>Eukaryota</taxon>
        <taxon>Metazoa</taxon>
        <taxon>Spiralia</taxon>
        <taxon>Lophotrochozoa</taxon>
        <taxon>Platyhelminthes</taxon>
        <taxon>Monogenea</taxon>
        <taxon>Polyopisthocotylea</taxon>
        <taxon>Polystomatidea</taxon>
        <taxon>Polystomatidae</taxon>
        <taxon>Protopolystoma</taxon>
    </lineage>
</organism>
<dbReference type="EMBL" id="CAAALY010083253">
    <property type="protein sequence ID" value="VEL26864.1"/>
    <property type="molecule type" value="Genomic_DNA"/>
</dbReference>
<protein>
    <submittedName>
        <fullName evidence="1">Uncharacterized protein</fullName>
    </submittedName>
</protein>
<dbReference type="Proteomes" id="UP000784294">
    <property type="component" value="Unassembled WGS sequence"/>
</dbReference>
<gene>
    <name evidence="1" type="ORF">PXEA_LOCUS20304</name>
</gene>